<feature type="compositionally biased region" description="Basic and acidic residues" evidence="3">
    <location>
        <begin position="147"/>
        <end position="156"/>
    </location>
</feature>
<proteinExistence type="predicted"/>
<keyword evidence="1 2" id="KW-0175">Coiled coil</keyword>
<dbReference type="PANTHER" id="PTHR32083">
    <property type="entry name" value="CILIA AND FLAGELLA-ASSOCIATED PROTEIN 58-RELATED"/>
    <property type="match status" value="1"/>
</dbReference>
<dbReference type="OMA" id="CQDDMRL"/>
<feature type="region of interest" description="Disordered" evidence="3">
    <location>
        <begin position="1"/>
        <end position="27"/>
    </location>
</feature>
<dbReference type="VEuPathDB" id="VectorBase:CSON006434"/>
<dbReference type="InterPro" id="IPR049270">
    <property type="entry name" value="CFAP58_CC"/>
</dbReference>
<feature type="coiled-coil region" evidence="2">
    <location>
        <begin position="819"/>
        <end position="874"/>
    </location>
</feature>
<reference evidence="5" key="1">
    <citation type="submission" date="2018-07" db="EMBL/GenBank/DDBJ databases">
        <authorList>
            <person name="Quirk P.G."/>
            <person name="Krulwich T.A."/>
        </authorList>
    </citation>
    <scope>NUCLEOTIDE SEQUENCE</scope>
</reference>
<sequence length="879" mass="102956">MDGMEDTGDDTQAQDSQPEEEHLTTEDITSEFFEETTYKLNNILKDLHPDQHSVLIENGQRLLLMAQCYRQSYLDEKENVAKMQLDIEKSAQKVAQAMKVSQADQDTIQNMKAEIDDAWKLADAAQIREQEAQESMYAMREKLEKLQKEAEKTADRGDDEMGGSSMMKHKENLLRDRDRLQSEVEDLSKRMSSQKIYIEDLEKKRDEHKTQIKDLVKQLDELTNEAFKEKRLLESTQNQLKDVTLERDIMAQEIKNLKEISSKNHRTILQQQLQIGAHKANLEKQTATLNVNAIKLAKFASDLDSLAQLKEKVTNELNTKLNLIKMKEDENNKFRLENSKLMKQKEAITKKLVTTIGIKTGLEQEVVKLKNLIVNFEKEREANKKALDQARKFSENIIRERDIVRKDLVKSNSKYYETKFKVYVNFNVFFSLEYVNELKDQIILNEQQQKTMENDLRSRTISEHKLKSLLVKAEKEREKLLEETQNINEKLLNATDEINSKQTLLNSQKEKINELQQKINQLQQQYETVKTERATFQRELQNCVDERNDLKERLKASLKDVEQLREDISSKDMEMVRAHKLIEKTEKDKTALKAEIQTTIIALQHAKTELQELKVQNGRFQKTILDDEENMNKIKKRLDTIIHEKDVVGTQLIRKNDEINNFKEKISIMQLALDRGENQYTKRLDDIRLLKIEIKNLRSQRNLLTRGLANTSDMRQEVLQLNRTLTQERVKAKALEMEMLTPMNVHRWRKLCGKDPEKIELIEKVQNLQKRILNQSVEATDRENDLHEYQNLYASLKGFVLKIPGHDIKERLNSTQRSLTAKTRKIKSLAAELNTKEEEIKLKDISIEDLKKNLQKTKTELSDLKKKEQNQIIEFKGDI</sequence>
<organism evidence="5">
    <name type="scientific">Culicoides sonorensis</name>
    <name type="common">Biting midge</name>
    <dbReference type="NCBI Taxonomy" id="179676"/>
    <lineage>
        <taxon>Eukaryota</taxon>
        <taxon>Metazoa</taxon>
        <taxon>Ecdysozoa</taxon>
        <taxon>Arthropoda</taxon>
        <taxon>Hexapoda</taxon>
        <taxon>Insecta</taxon>
        <taxon>Pterygota</taxon>
        <taxon>Neoptera</taxon>
        <taxon>Endopterygota</taxon>
        <taxon>Diptera</taxon>
        <taxon>Nematocera</taxon>
        <taxon>Chironomoidea</taxon>
        <taxon>Ceratopogonidae</taxon>
        <taxon>Ceratopogoninae</taxon>
        <taxon>Culicoides</taxon>
        <taxon>Monoculicoides</taxon>
    </lineage>
</organism>
<evidence type="ECO:0000313" key="5">
    <source>
        <dbReference type="EMBL" id="SSX22259.1"/>
    </source>
</evidence>
<gene>
    <name evidence="5" type="primary">CSON006434</name>
</gene>
<dbReference type="AlphaFoldDB" id="A0A336LZT7"/>
<protein>
    <submittedName>
        <fullName evidence="5">CSON006434 protein</fullName>
    </submittedName>
</protein>
<evidence type="ECO:0000256" key="1">
    <source>
        <dbReference type="ARBA" id="ARBA00023054"/>
    </source>
</evidence>
<feature type="region of interest" description="Disordered" evidence="3">
    <location>
        <begin position="147"/>
        <end position="167"/>
    </location>
</feature>
<feature type="coiled-coil region" evidence="2">
    <location>
        <begin position="310"/>
        <end position="389"/>
    </location>
</feature>
<dbReference type="Pfam" id="PF21771">
    <property type="entry name" value="CFAP58_CC"/>
    <property type="match status" value="1"/>
</dbReference>
<accession>A0A336LZT7</accession>
<dbReference type="EMBL" id="UFQT01000241">
    <property type="protein sequence ID" value="SSX22259.1"/>
    <property type="molecule type" value="Genomic_DNA"/>
</dbReference>
<name>A0A336LZT7_CULSO</name>
<evidence type="ECO:0000259" key="4">
    <source>
        <dbReference type="Pfam" id="PF21771"/>
    </source>
</evidence>
<dbReference type="PANTHER" id="PTHR32083:SF0">
    <property type="entry name" value="CILIA AND FLAGELLA-ASSOCIATED PROTEIN 58"/>
    <property type="match status" value="1"/>
</dbReference>
<feature type="domain" description="Cilia- and flagella-associated protein 58 central coiled coil" evidence="4">
    <location>
        <begin position="381"/>
        <end position="706"/>
    </location>
</feature>
<evidence type="ECO:0000256" key="3">
    <source>
        <dbReference type="SAM" id="MobiDB-lite"/>
    </source>
</evidence>
<feature type="coiled-coil region" evidence="2">
    <location>
        <begin position="435"/>
        <end position="623"/>
    </location>
</feature>
<dbReference type="GO" id="GO:0005856">
    <property type="term" value="C:cytoskeleton"/>
    <property type="evidence" value="ECO:0007669"/>
    <property type="project" value="TreeGrafter"/>
</dbReference>
<evidence type="ECO:0000256" key="2">
    <source>
        <dbReference type="SAM" id="Coils"/>
    </source>
</evidence>